<comment type="caution">
    <text evidence="1">The sequence shown here is derived from an EMBL/GenBank/DDBJ whole genome shotgun (WGS) entry which is preliminary data.</text>
</comment>
<gene>
    <name evidence="1" type="ORF">A3860_16320</name>
</gene>
<organism evidence="1 2">
    <name type="scientific">Niastella vici</name>
    <dbReference type="NCBI Taxonomy" id="1703345"/>
    <lineage>
        <taxon>Bacteria</taxon>
        <taxon>Pseudomonadati</taxon>
        <taxon>Bacteroidota</taxon>
        <taxon>Chitinophagia</taxon>
        <taxon>Chitinophagales</taxon>
        <taxon>Chitinophagaceae</taxon>
        <taxon>Niastella</taxon>
    </lineage>
</organism>
<protein>
    <submittedName>
        <fullName evidence="1">Uncharacterized protein</fullName>
    </submittedName>
</protein>
<accession>A0A1V9G3V9</accession>
<proteinExistence type="predicted"/>
<keyword evidence="2" id="KW-1185">Reference proteome</keyword>
<name>A0A1V9G3V9_9BACT</name>
<reference evidence="1 2" key="1">
    <citation type="submission" date="2016-03" db="EMBL/GenBank/DDBJ databases">
        <title>Niastella vici sp. nov., isolated from farmland soil.</title>
        <authorList>
            <person name="Chen L."/>
            <person name="Wang D."/>
            <person name="Yang S."/>
            <person name="Wang G."/>
        </authorList>
    </citation>
    <scope>NUCLEOTIDE SEQUENCE [LARGE SCALE GENOMIC DNA]</scope>
    <source>
        <strain evidence="1 2">DJ57</strain>
    </source>
</reference>
<evidence type="ECO:0000313" key="2">
    <source>
        <dbReference type="Proteomes" id="UP000192796"/>
    </source>
</evidence>
<sequence>MILGMAGLGWGGWPGNDWGQRGVGDAAKAGINGGLAWKVADGQGMIRDRGVWAMRRKLESTEAWLRKWEMAGTDIYGRAQIKKRVHQKRYTLLSCKGGENLFLTLLWQQHIQGARLQ</sequence>
<dbReference type="AlphaFoldDB" id="A0A1V9G3V9"/>
<dbReference type="EMBL" id="LVYD01000024">
    <property type="protein sequence ID" value="OQP65234.1"/>
    <property type="molecule type" value="Genomic_DNA"/>
</dbReference>
<dbReference type="Proteomes" id="UP000192796">
    <property type="component" value="Unassembled WGS sequence"/>
</dbReference>
<dbReference type="STRING" id="1703345.A3860_16320"/>
<evidence type="ECO:0000313" key="1">
    <source>
        <dbReference type="EMBL" id="OQP65234.1"/>
    </source>
</evidence>